<keyword evidence="4 8" id="KW-0812">Transmembrane</keyword>
<dbReference type="InterPro" id="IPR000531">
    <property type="entry name" value="Beta-barrel_TonB"/>
</dbReference>
<dbReference type="InterPro" id="IPR023997">
    <property type="entry name" value="TonB-dep_OMP_SusC/RagA_CS"/>
</dbReference>
<organism evidence="13 14">
    <name type="scientific">Pontibacter rugosus</name>
    <dbReference type="NCBI Taxonomy" id="1745966"/>
    <lineage>
        <taxon>Bacteria</taxon>
        <taxon>Pseudomonadati</taxon>
        <taxon>Bacteroidota</taxon>
        <taxon>Cytophagia</taxon>
        <taxon>Cytophagales</taxon>
        <taxon>Hymenobacteraceae</taxon>
        <taxon>Pontibacter</taxon>
    </lineage>
</organism>
<comment type="similarity">
    <text evidence="8 9">Belongs to the TonB-dependent receptor family.</text>
</comment>
<dbReference type="Gene3D" id="2.60.40.1120">
    <property type="entry name" value="Carboxypeptidase-like, regulatory domain"/>
    <property type="match status" value="1"/>
</dbReference>
<keyword evidence="2 8" id="KW-0813">Transport</keyword>
<evidence type="ECO:0000259" key="12">
    <source>
        <dbReference type="Pfam" id="PF07715"/>
    </source>
</evidence>
<keyword evidence="10" id="KW-0732">Signal</keyword>
<dbReference type="InterPro" id="IPR023996">
    <property type="entry name" value="TonB-dep_OMP_SusC/RagA"/>
</dbReference>
<comment type="subcellular location">
    <subcellularLocation>
        <location evidence="1 8">Cell outer membrane</location>
        <topology evidence="1 8">Multi-pass membrane protein</topology>
    </subcellularLocation>
</comment>
<dbReference type="Gene3D" id="2.40.170.20">
    <property type="entry name" value="TonB-dependent receptor, beta-barrel domain"/>
    <property type="match status" value="1"/>
</dbReference>
<feature type="domain" description="TonB-dependent receptor-like beta-barrel" evidence="11">
    <location>
        <begin position="456"/>
        <end position="988"/>
    </location>
</feature>
<protein>
    <submittedName>
        <fullName evidence="13">SusC/RagA family TonB-linked outer membrane protein</fullName>
    </submittedName>
</protein>
<dbReference type="Pfam" id="PF00593">
    <property type="entry name" value="TonB_dep_Rec_b-barrel"/>
    <property type="match status" value="1"/>
</dbReference>
<dbReference type="PROSITE" id="PS52016">
    <property type="entry name" value="TONB_DEPENDENT_REC_3"/>
    <property type="match status" value="1"/>
</dbReference>
<reference evidence="14" key="1">
    <citation type="journal article" date="2019" name="Int. J. Syst. Evol. Microbiol.">
        <title>The Global Catalogue of Microorganisms (GCM) 10K type strain sequencing project: providing services to taxonomists for standard genome sequencing and annotation.</title>
        <authorList>
            <consortium name="The Broad Institute Genomics Platform"/>
            <consortium name="The Broad Institute Genome Sequencing Center for Infectious Disease"/>
            <person name="Wu L."/>
            <person name="Ma J."/>
        </authorList>
    </citation>
    <scope>NUCLEOTIDE SEQUENCE [LARGE SCALE GENOMIC DNA]</scope>
    <source>
        <strain evidence="14">JCM 31319</strain>
    </source>
</reference>
<evidence type="ECO:0000256" key="8">
    <source>
        <dbReference type="PROSITE-ProRule" id="PRU01360"/>
    </source>
</evidence>
<feature type="domain" description="TonB-dependent receptor plug" evidence="12">
    <location>
        <begin position="113"/>
        <end position="217"/>
    </location>
</feature>
<dbReference type="NCBIfam" id="TIGR04057">
    <property type="entry name" value="SusC_RagA_signa"/>
    <property type="match status" value="1"/>
</dbReference>
<evidence type="ECO:0000256" key="5">
    <source>
        <dbReference type="ARBA" id="ARBA00023077"/>
    </source>
</evidence>
<dbReference type="InterPro" id="IPR037066">
    <property type="entry name" value="Plug_dom_sf"/>
</dbReference>
<dbReference type="Gene3D" id="2.170.130.10">
    <property type="entry name" value="TonB-dependent receptor, plug domain"/>
    <property type="match status" value="1"/>
</dbReference>
<evidence type="ECO:0000256" key="6">
    <source>
        <dbReference type="ARBA" id="ARBA00023136"/>
    </source>
</evidence>
<dbReference type="Proteomes" id="UP001597094">
    <property type="component" value="Unassembled WGS sequence"/>
</dbReference>
<sequence length="1030" mass="111951">MKKLLLILLLHLTGLAYAQNTITGRVTTAKEGIPLPGVSVVAKGSSVGTTTDAEGAYSLNAPASATTLSFSFIGFVTQEVPIGNKATINVQLAEDAQALEEVVVVGYGTQLRREVTTAISSVKPEEITQTPVQRVEQALQGRVAGVQVANISGQPGDAPTVRIRGIGTNGNASPLYIVDGFPVGGIDYLNPADIESMEVLKDAASTAIYGARGANGVVLITTRSGSRDGKMHISYDGYIGFQNPWKQMDLLNAREYATLMNEGAANAGSSIPYPDVNQFGEGTDWQEALFEKDAPIMNHQISVNGGSEKNAYAASFSIFDQNGIVGGDKSNFKRYTARVNTDNQVKDFLKVGTNLAYSHIDRRAIDPNQEFGGLLSNAINLDPLTPVIVTDPALLAKSPYNNPNVVRDANGNPYGISQYVAQEIVNPLARLAVLNGRTRVDKLVGNIYGEVEILEGLTFRSTFGLDLAFVTANNFNPVFYLNRSTANTNSLVSKGVDRYYNWQTENYFTYNKTFGDHDLGLTAGTSALKFNFESLYASNTGLVSNDPNYAYLNTAVDRGSAIATGGFNERALFSLFGRVNYGYKGKYLFAATIRRDGSSRFGENNPYATFPSVSAGWVISDEDFFPESNFISFAKLRASWGQNGNEEIGGAYPWASTIGVGRGYSFYSPSGVGYLSGAAPEYIANPNLKWEASEQTDIGLDMALFNNNLQITADYYIKRTKGLLLYAPIPATAGNNLPLVNGGEVENKGFELALNYSNEINDFSYGIGLNGSLNKNKFVSIDNAEGVLQGASISTYGAVSRSEVGQPIAYFWGYKTDGIFQNSAEVAAHKTGQEVLQPAALPGDVRFVDTNNDGVINDQDRTKIGNPTPKAVIGFTLDLGYKNFDINAFVNGAFGHQIFNGTRRHDLSTSNMQSKYLNRWTGEGSTNEYPRFTWNDTNENYKRISDLYIEDGDYLRLKTLQLGYNFSAATLEKLHLQKIRIYVAADNLVTLTDYTGFDPEIGARSSLDIGIDRGIYPQARTFRLGLNATF</sequence>
<dbReference type="EMBL" id="JBHTLD010000108">
    <property type="protein sequence ID" value="MFD1187010.1"/>
    <property type="molecule type" value="Genomic_DNA"/>
</dbReference>
<evidence type="ECO:0000256" key="7">
    <source>
        <dbReference type="ARBA" id="ARBA00023237"/>
    </source>
</evidence>
<dbReference type="RefSeq" id="WP_377528036.1">
    <property type="nucleotide sequence ID" value="NZ_JBHTLD010000108.1"/>
</dbReference>
<dbReference type="InterPro" id="IPR008969">
    <property type="entry name" value="CarboxyPept-like_regulatory"/>
</dbReference>
<keyword evidence="6 8" id="KW-0472">Membrane</keyword>
<evidence type="ECO:0000256" key="10">
    <source>
        <dbReference type="SAM" id="SignalP"/>
    </source>
</evidence>
<feature type="signal peptide" evidence="10">
    <location>
        <begin position="1"/>
        <end position="18"/>
    </location>
</feature>
<evidence type="ECO:0000256" key="1">
    <source>
        <dbReference type="ARBA" id="ARBA00004571"/>
    </source>
</evidence>
<dbReference type="NCBIfam" id="TIGR04056">
    <property type="entry name" value="OMP_RagA_SusC"/>
    <property type="match status" value="1"/>
</dbReference>
<dbReference type="SUPFAM" id="SSF56935">
    <property type="entry name" value="Porins"/>
    <property type="match status" value="1"/>
</dbReference>
<dbReference type="InterPro" id="IPR036942">
    <property type="entry name" value="Beta-barrel_TonB_sf"/>
</dbReference>
<keyword evidence="5 9" id="KW-0798">TonB box</keyword>
<keyword evidence="14" id="KW-1185">Reference proteome</keyword>
<comment type="caution">
    <text evidence="13">The sequence shown here is derived from an EMBL/GenBank/DDBJ whole genome shotgun (WGS) entry which is preliminary data.</text>
</comment>
<dbReference type="Pfam" id="PF13715">
    <property type="entry name" value="CarbopepD_reg_2"/>
    <property type="match status" value="1"/>
</dbReference>
<evidence type="ECO:0000256" key="9">
    <source>
        <dbReference type="RuleBase" id="RU003357"/>
    </source>
</evidence>
<evidence type="ECO:0000313" key="13">
    <source>
        <dbReference type="EMBL" id="MFD1187010.1"/>
    </source>
</evidence>
<evidence type="ECO:0000256" key="2">
    <source>
        <dbReference type="ARBA" id="ARBA00022448"/>
    </source>
</evidence>
<dbReference type="InterPro" id="IPR012910">
    <property type="entry name" value="Plug_dom"/>
</dbReference>
<evidence type="ECO:0000256" key="4">
    <source>
        <dbReference type="ARBA" id="ARBA00022692"/>
    </source>
</evidence>
<keyword evidence="7 8" id="KW-0998">Cell outer membrane</keyword>
<gene>
    <name evidence="13" type="ORF">ACFQ2O_12415</name>
</gene>
<dbReference type="Pfam" id="PF07715">
    <property type="entry name" value="Plug"/>
    <property type="match status" value="1"/>
</dbReference>
<dbReference type="InterPro" id="IPR039426">
    <property type="entry name" value="TonB-dep_rcpt-like"/>
</dbReference>
<proteinExistence type="inferred from homology"/>
<keyword evidence="3 8" id="KW-1134">Transmembrane beta strand</keyword>
<feature type="chain" id="PRO_5047383530" evidence="10">
    <location>
        <begin position="19"/>
        <end position="1030"/>
    </location>
</feature>
<name>A0ABW3STZ5_9BACT</name>
<evidence type="ECO:0000259" key="11">
    <source>
        <dbReference type="Pfam" id="PF00593"/>
    </source>
</evidence>
<evidence type="ECO:0000313" key="14">
    <source>
        <dbReference type="Proteomes" id="UP001597094"/>
    </source>
</evidence>
<evidence type="ECO:0000256" key="3">
    <source>
        <dbReference type="ARBA" id="ARBA00022452"/>
    </source>
</evidence>
<dbReference type="SUPFAM" id="SSF49464">
    <property type="entry name" value="Carboxypeptidase regulatory domain-like"/>
    <property type="match status" value="1"/>
</dbReference>
<accession>A0ABW3STZ5</accession>